<dbReference type="Proteomes" id="UP000813672">
    <property type="component" value="Unassembled WGS sequence"/>
</dbReference>
<comment type="caution">
    <text evidence="1">The sequence shown here is derived from an EMBL/GenBank/DDBJ whole genome shotgun (WGS) entry which is preliminary data.</text>
</comment>
<evidence type="ECO:0000313" key="2">
    <source>
        <dbReference type="Proteomes" id="UP000813672"/>
    </source>
</evidence>
<protein>
    <submittedName>
        <fullName evidence="1">Uncharacterized protein</fullName>
    </submittedName>
</protein>
<name>A0A9Q3WL98_9RHOB</name>
<gene>
    <name evidence="1" type="ORF">KBY27_10525</name>
</gene>
<accession>A0A9Q3WL98</accession>
<dbReference type="EMBL" id="JAGQAF010000005">
    <property type="protein sequence ID" value="MCE8537895.1"/>
    <property type="molecule type" value="Genomic_DNA"/>
</dbReference>
<organism evidence="1 2">
    <name type="scientific">Ruegeria pomeroyi</name>
    <dbReference type="NCBI Taxonomy" id="89184"/>
    <lineage>
        <taxon>Bacteria</taxon>
        <taxon>Pseudomonadati</taxon>
        <taxon>Pseudomonadota</taxon>
        <taxon>Alphaproteobacteria</taxon>
        <taxon>Rhodobacterales</taxon>
        <taxon>Roseobacteraceae</taxon>
        <taxon>Ruegeria</taxon>
    </lineage>
</organism>
<reference evidence="1" key="1">
    <citation type="journal article" date="2021" name="Environ. Microbiol.">
        <title>Cryptic niche differentiation of novel sediment ecotypes of Rugeria pomeroyi correlates with nitrate respiration.</title>
        <authorList>
            <person name="Lin X."/>
            <person name="McNichol J."/>
            <person name="Chu X."/>
            <person name="Qian Y."/>
            <person name="Luo H."/>
        </authorList>
    </citation>
    <scope>NUCLEOTIDE SEQUENCE</scope>
    <source>
        <strain evidence="1">SZCCDBB064</strain>
    </source>
</reference>
<dbReference type="AlphaFoldDB" id="A0A9Q3WL98"/>
<proteinExistence type="predicted"/>
<sequence length="80" mass="9343">MLILKMREKIKKRTIQTRPCIITALPHSLKQKPSQSLRHETAPAFRKNLTRDSLLGQIKVSGRSWDTFRQNIFGIAHIYE</sequence>
<evidence type="ECO:0000313" key="1">
    <source>
        <dbReference type="EMBL" id="MCE8537895.1"/>
    </source>
</evidence>